<comment type="caution">
    <text evidence="8">The sequence shown here is derived from an EMBL/GenBank/DDBJ whole genome shotgun (WGS) entry which is preliminary data.</text>
</comment>
<keyword evidence="9" id="KW-1185">Reference proteome</keyword>
<reference evidence="8 9" key="1">
    <citation type="submission" date="2020-04" db="EMBL/GenBank/DDBJ databases">
        <title>Draft Whole-Genome sequence of Marichromatium bheemlicum DSM 18632, type strain.</title>
        <authorList>
            <person name="Kyndt J.A."/>
            <person name="Meyer T.E."/>
        </authorList>
    </citation>
    <scope>NUCLEOTIDE SEQUENCE [LARGE SCALE GENOMIC DNA]</scope>
    <source>
        <strain evidence="8 9">DSM 18632</strain>
    </source>
</reference>
<feature type="region of interest" description="Disordered" evidence="5">
    <location>
        <begin position="1"/>
        <end position="20"/>
    </location>
</feature>
<keyword evidence="2 6" id="KW-0812">Transmembrane</keyword>
<dbReference type="EMBL" id="JAAXKX010000014">
    <property type="protein sequence ID" value="NKN33705.1"/>
    <property type="molecule type" value="Genomic_DNA"/>
</dbReference>
<organism evidence="8 9">
    <name type="scientific">Marichromatium bheemlicum</name>
    <dbReference type="NCBI Taxonomy" id="365339"/>
    <lineage>
        <taxon>Bacteria</taxon>
        <taxon>Pseudomonadati</taxon>
        <taxon>Pseudomonadota</taxon>
        <taxon>Gammaproteobacteria</taxon>
        <taxon>Chromatiales</taxon>
        <taxon>Chromatiaceae</taxon>
        <taxon>Marichromatium</taxon>
    </lineage>
</organism>
<dbReference type="Proteomes" id="UP000740754">
    <property type="component" value="Unassembled WGS sequence"/>
</dbReference>
<evidence type="ECO:0000256" key="4">
    <source>
        <dbReference type="ARBA" id="ARBA00023136"/>
    </source>
</evidence>
<feature type="compositionally biased region" description="Pro residues" evidence="5">
    <location>
        <begin position="1"/>
        <end position="19"/>
    </location>
</feature>
<accession>A0ABX1IBZ4</accession>
<dbReference type="InterPro" id="IPR007452">
    <property type="entry name" value="TamB_C"/>
</dbReference>
<evidence type="ECO:0000256" key="1">
    <source>
        <dbReference type="ARBA" id="ARBA00004167"/>
    </source>
</evidence>
<evidence type="ECO:0000313" key="8">
    <source>
        <dbReference type="EMBL" id="NKN33705.1"/>
    </source>
</evidence>
<protein>
    <submittedName>
        <fullName evidence="8">Translocation/assembly module TamB</fullName>
    </submittedName>
</protein>
<evidence type="ECO:0000256" key="6">
    <source>
        <dbReference type="SAM" id="Phobius"/>
    </source>
</evidence>
<gene>
    <name evidence="8" type="ORF">HF203_10765</name>
</gene>
<evidence type="ECO:0000313" key="9">
    <source>
        <dbReference type="Proteomes" id="UP000740754"/>
    </source>
</evidence>
<dbReference type="PANTHER" id="PTHR36985:SF1">
    <property type="entry name" value="TRANSLOCATION AND ASSEMBLY MODULE SUBUNIT TAMB"/>
    <property type="match status" value="1"/>
</dbReference>
<dbReference type="RefSeq" id="WP_168669518.1">
    <property type="nucleotide sequence ID" value="NZ_JAAXKX010000014.1"/>
</dbReference>
<dbReference type="PANTHER" id="PTHR36985">
    <property type="entry name" value="TRANSLOCATION AND ASSEMBLY MODULE SUBUNIT TAMB"/>
    <property type="match status" value="1"/>
</dbReference>
<sequence>MNDAAPPAPPAEPSTPPAPRPRRWPRRLLLVLLTLLLALVLLLGWLLGTQRGLHALLALGERLAPGVVQVERAAGRVLGSLDLTGLALRLEGISLDVDHARLDWAPGALLRGRLRVRTLTVAGVDLVLAPSPEEPDPAPLTLPDLSLPLAVEVDSLTLERLRLRAPETAPWLVLERAELGAALTRGALTLEVLEVELSEPRAALSAAGGATLSGDYPLDLALDWHLGLEPAIALRGEGFARGDLARLTLEQRLSGTVEAVLAADLEHLLEAPRWSATLELAGVRLADIQPDAPAVELTASLRSAGDLDRATLDGQLDARAPELPDFGHLALRLDGDWLAPALELRALELTEQVSGARLAANGRVVLDPAPPALQLEADWSRLRWPLSGAALVRAPEGSLRLDGTLEDFAYRLAAAIEGESFPALELRASGQGSSTQVALDSLRLETLDGTISGEGELAWVPALRWRLALDGEGLDPGQWIDGLDDRVALSLASAGDLAAFDYLLEASTQGPGLPVLALHGEGTGSAERVALEQLTLDGLDGQVSGEAEVRLAPETTWRGTVRVAGIDPGVLAPAWRGRLDGAIDLDGGLDADGLRLDARLDRIAGTLRGYPVALAGRLALAGEALRIDGLRLDSGPTRASLAGTLARDQLALDLGFDSPDLGSLLPEARGQLRVSGRLGGSAADPRLRLRALARDVLVAGQGVARLELDGALGLDPAAPLEIRLDARDLSLGGAWSRLTLTGSGTTAAHRLAAELAGEPLDARLGLAGGLDAEGRYDGRLAALRVAGEALGDWSLTRPAPLRLALPEGGVGPLCLRERGGSGGCLDAALHETGWEAGIDGLRLDLGLLEQALGGTLDLVGTLAVDGRLRAESTVLDGGLVARVEGGRLRTLMTRGEEALVEFSGSELRLEAGPGALAARLELPLTGLGTIAGEVRLSDWRLDAPARPDQSLGGELRVDLDDFSRVPDLLPDIAAMRGTLRGRLALAGTLGAPGVAGTVRLAGVGFEVPLVGLEVDDLGLTLEASSRDRFTLTGTARLGDGLLEIDGGAGLDGAAFDGWMTLAGERLRVADTAEYFALVSPELRLEAGTSGARLRGEIRVPEARIRPRSVPAGTVSPSGDVVLDGSEAGSPYPLDIDLRLVLGDEVTLDAFGVNGRLAGALGVSQRPGRDMLGDGQLQIIDGQYRFSAGFGLGAELGVPLTIEQGRLIYAKSAIANPGLLLQAQREGGDTSAGVRVLGTLREPRLAFFSDTDPEMSQSEIIKYLVTGIAPQDNDQINDTGLAVGTYVAPKVYMEYESGLGDEPNKVRLRYDLSRRIELQTETGESQGADIFFKFEN</sequence>
<name>A0ABX1IBZ4_9GAMM</name>
<comment type="subcellular location">
    <subcellularLocation>
        <location evidence="1">Membrane</location>
        <topology evidence="1">Single-pass membrane protein</topology>
    </subcellularLocation>
</comment>
<evidence type="ECO:0000256" key="5">
    <source>
        <dbReference type="SAM" id="MobiDB-lite"/>
    </source>
</evidence>
<keyword evidence="4 6" id="KW-0472">Membrane</keyword>
<keyword evidence="3 6" id="KW-1133">Transmembrane helix</keyword>
<feature type="domain" description="Translocation and assembly module TamB C-terminal" evidence="7">
    <location>
        <begin position="1275"/>
        <end position="1334"/>
    </location>
</feature>
<evidence type="ECO:0000259" key="7">
    <source>
        <dbReference type="Pfam" id="PF04357"/>
    </source>
</evidence>
<dbReference type="Pfam" id="PF04357">
    <property type="entry name" value="TamB"/>
    <property type="match status" value="2"/>
</dbReference>
<feature type="domain" description="Translocation and assembly module TamB C-terminal" evidence="7">
    <location>
        <begin position="1035"/>
        <end position="1266"/>
    </location>
</feature>
<feature type="transmembrane region" description="Helical" evidence="6">
    <location>
        <begin position="28"/>
        <end position="47"/>
    </location>
</feature>
<proteinExistence type="predicted"/>
<evidence type="ECO:0000256" key="3">
    <source>
        <dbReference type="ARBA" id="ARBA00022989"/>
    </source>
</evidence>
<evidence type="ECO:0000256" key="2">
    <source>
        <dbReference type="ARBA" id="ARBA00022692"/>
    </source>
</evidence>